<keyword evidence="2" id="KW-0812">Transmembrane</keyword>
<feature type="transmembrane region" description="Helical" evidence="2">
    <location>
        <begin position="181"/>
        <end position="206"/>
    </location>
</feature>
<dbReference type="AlphaFoldDB" id="A0A1W1VSH6"/>
<keyword evidence="2" id="KW-0472">Membrane</keyword>
<gene>
    <name evidence="3" type="ORF">SAMN00790413_03133</name>
</gene>
<evidence type="ECO:0000313" key="3">
    <source>
        <dbReference type="EMBL" id="SMB96051.1"/>
    </source>
</evidence>
<feature type="region of interest" description="Disordered" evidence="1">
    <location>
        <begin position="1"/>
        <end position="24"/>
    </location>
</feature>
<name>A0A1W1VSH6_9DEIO</name>
<feature type="transmembrane region" description="Helical" evidence="2">
    <location>
        <begin position="109"/>
        <end position="130"/>
    </location>
</feature>
<dbReference type="InterPro" id="IPR025291">
    <property type="entry name" value="DUF4153"/>
</dbReference>
<evidence type="ECO:0000256" key="2">
    <source>
        <dbReference type="SAM" id="Phobius"/>
    </source>
</evidence>
<feature type="transmembrane region" description="Helical" evidence="2">
    <location>
        <begin position="56"/>
        <end position="75"/>
    </location>
</feature>
<feature type="transmembrane region" description="Helical" evidence="2">
    <location>
        <begin position="307"/>
        <end position="328"/>
    </location>
</feature>
<keyword evidence="4" id="KW-1185">Reference proteome</keyword>
<dbReference type="EMBL" id="FWWU01000009">
    <property type="protein sequence ID" value="SMB96051.1"/>
    <property type="molecule type" value="Genomic_DNA"/>
</dbReference>
<keyword evidence="2" id="KW-1133">Transmembrane helix</keyword>
<dbReference type="OrthoDB" id="57429at2"/>
<accession>A0A1W1VSH6</accession>
<dbReference type="Pfam" id="PF13687">
    <property type="entry name" value="DUF4153"/>
    <property type="match status" value="1"/>
</dbReference>
<feature type="transmembrane region" description="Helical" evidence="2">
    <location>
        <begin position="372"/>
        <end position="395"/>
    </location>
</feature>
<protein>
    <submittedName>
        <fullName evidence="3">Uncharacterized protein</fullName>
    </submittedName>
</protein>
<feature type="transmembrane region" description="Helical" evidence="2">
    <location>
        <begin position="265"/>
        <end position="287"/>
    </location>
</feature>
<dbReference type="Proteomes" id="UP000192582">
    <property type="component" value="Unassembled WGS sequence"/>
</dbReference>
<reference evidence="3 4" key="1">
    <citation type="submission" date="2017-04" db="EMBL/GenBank/DDBJ databases">
        <authorList>
            <person name="Afonso C.L."/>
            <person name="Miller P.J."/>
            <person name="Scott M.A."/>
            <person name="Spackman E."/>
            <person name="Goraichik I."/>
            <person name="Dimitrov K.M."/>
            <person name="Suarez D.L."/>
            <person name="Swayne D.E."/>
        </authorList>
    </citation>
    <scope>NUCLEOTIDE SEQUENCE [LARGE SCALE GENOMIC DNA]</scope>
    <source>
        <strain evidence="3 4">KR-140</strain>
    </source>
</reference>
<feature type="transmembrane region" description="Helical" evidence="2">
    <location>
        <begin position="402"/>
        <end position="425"/>
    </location>
</feature>
<dbReference type="RefSeq" id="WP_084050609.1">
    <property type="nucleotide sequence ID" value="NZ_FWWU01000009.1"/>
</dbReference>
<feature type="compositionally biased region" description="Pro residues" evidence="1">
    <location>
        <begin position="15"/>
        <end position="24"/>
    </location>
</feature>
<feature type="transmembrane region" description="Helical" evidence="2">
    <location>
        <begin position="30"/>
        <end position="50"/>
    </location>
</feature>
<feature type="transmembrane region" description="Helical" evidence="2">
    <location>
        <begin position="226"/>
        <end position="244"/>
    </location>
</feature>
<feature type="transmembrane region" description="Helical" evidence="2">
    <location>
        <begin position="87"/>
        <end position="103"/>
    </location>
</feature>
<evidence type="ECO:0000313" key="4">
    <source>
        <dbReference type="Proteomes" id="UP000192582"/>
    </source>
</evidence>
<sequence length="522" mass="55391">MTERDSAAPAQVTPPVVPAPRPPSLPRPPLAATPLLVAAGLALAAHGLTVGTGGRFGLNVTLWVGLFVGAALTLAGRKGAVVSREGATLLALALAFALTFALWDLPPLFLLINVLALLLALVLGAAGLRFPGMGTASVGRLIGVASTGGLRFGYGPLALLERFPWARLKVREGRGAGRAGVGLLLTAPVLLVFGGLLAGADAGFARLASHLFDWRLDGFAETVFKLLGWGTFAGGLVYPALMALRPTLFPAQTQASWQRLGLIEVGVPLGSLGVLFVVFLGTQLPYFLSGTSLPEGLTFADYVRRGFTELLNVALLTLALLLGAHGVTREAERTRSGYRALNLAVLGPLALILLSAANRWRLYTLAYGLSEIRVLGAAFLIWLVLALGWLAWGLWRGDLQRFAYPALVAGFTVLLATTALSPGAVIARVNVNRQTAAVTNDLRRTPQQANVDELLRLGADAVPVVLGHLETLTRGCGFAEHCGNDRETVLRRLEDAYRGARDLRVWNASYARARTMTRTLSR</sequence>
<feature type="transmembrane region" description="Helical" evidence="2">
    <location>
        <begin position="340"/>
        <end position="360"/>
    </location>
</feature>
<proteinExistence type="predicted"/>
<organism evidence="3 4">
    <name type="scientific">Deinococcus hopiensis KR-140</name>
    <dbReference type="NCBI Taxonomy" id="695939"/>
    <lineage>
        <taxon>Bacteria</taxon>
        <taxon>Thermotogati</taxon>
        <taxon>Deinococcota</taxon>
        <taxon>Deinococci</taxon>
        <taxon>Deinococcales</taxon>
        <taxon>Deinococcaceae</taxon>
        <taxon>Deinococcus</taxon>
    </lineage>
</organism>
<dbReference type="STRING" id="695939.SAMN00790413_03133"/>
<evidence type="ECO:0000256" key="1">
    <source>
        <dbReference type="SAM" id="MobiDB-lite"/>
    </source>
</evidence>